<dbReference type="Pfam" id="PF13450">
    <property type="entry name" value="NAD_binding_8"/>
    <property type="match status" value="1"/>
</dbReference>
<dbReference type="PANTHER" id="PTHR42877">
    <property type="entry name" value="L-ORNITHINE N(5)-MONOOXYGENASE-RELATED"/>
    <property type="match status" value="1"/>
</dbReference>
<keyword evidence="6" id="KW-1185">Reference proteome</keyword>
<keyword evidence="3" id="KW-0274">FAD</keyword>
<name>A0A167FHW6_9ASCO</name>
<reference evidence="5 6" key="1">
    <citation type="submission" date="2016-02" db="EMBL/GenBank/DDBJ databases">
        <title>Complete genome sequence and transcriptome regulation of the pentose utilising yeast Sugiyamaella lignohabitans.</title>
        <authorList>
            <person name="Bellasio M."/>
            <person name="Peymann A."/>
            <person name="Valli M."/>
            <person name="Sipitzky M."/>
            <person name="Graf A."/>
            <person name="Sauer M."/>
            <person name="Marx H."/>
            <person name="Mattanovich D."/>
        </authorList>
    </citation>
    <scope>NUCLEOTIDE SEQUENCE [LARGE SCALE GENOMIC DNA]</scope>
    <source>
        <strain evidence="5 6">CBS 10342</strain>
    </source>
</reference>
<protein>
    <submittedName>
        <fullName evidence="5">Uncharacterized protein</fullName>
    </submittedName>
</protein>
<dbReference type="EMBL" id="CP014503">
    <property type="protein sequence ID" value="ANB15318.1"/>
    <property type="molecule type" value="Genomic_DNA"/>
</dbReference>
<proteinExistence type="inferred from homology"/>
<comment type="similarity">
    <text evidence="1">Belongs to the FAD-binding monooxygenase family.</text>
</comment>
<keyword evidence="4" id="KW-0560">Oxidoreductase</keyword>
<dbReference type="Proteomes" id="UP000189580">
    <property type="component" value="Chromosome b"/>
</dbReference>
<dbReference type="SUPFAM" id="SSF51905">
    <property type="entry name" value="FAD/NAD(P)-binding domain"/>
    <property type="match status" value="1"/>
</dbReference>
<evidence type="ECO:0000256" key="3">
    <source>
        <dbReference type="ARBA" id="ARBA00022827"/>
    </source>
</evidence>
<dbReference type="InterPro" id="IPR020946">
    <property type="entry name" value="Flavin_mOase-like"/>
</dbReference>
<accession>A0A167FHW6</accession>
<organism evidence="5 6">
    <name type="scientific">Sugiyamaella lignohabitans</name>
    <dbReference type="NCBI Taxonomy" id="796027"/>
    <lineage>
        <taxon>Eukaryota</taxon>
        <taxon>Fungi</taxon>
        <taxon>Dikarya</taxon>
        <taxon>Ascomycota</taxon>
        <taxon>Saccharomycotina</taxon>
        <taxon>Dipodascomycetes</taxon>
        <taxon>Dipodascales</taxon>
        <taxon>Trichomonascaceae</taxon>
        <taxon>Sugiyamaella</taxon>
    </lineage>
</organism>
<dbReference type="InterPro" id="IPR036188">
    <property type="entry name" value="FAD/NAD-bd_sf"/>
</dbReference>
<keyword evidence="2" id="KW-0285">Flavoprotein</keyword>
<evidence type="ECO:0000256" key="4">
    <source>
        <dbReference type="ARBA" id="ARBA00023002"/>
    </source>
</evidence>
<evidence type="ECO:0000313" key="6">
    <source>
        <dbReference type="Proteomes" id="UP000189580"/>
    </source>
</evidence>
<evidence type="ECO:0000256" key="2">
    <source>
        <dbReference type="ARBA" id="ARBA00022630"/>
    </source>
</evidence>
<dbReference type="GO" id="GO:0050661">
    <property type="term" value="F:NADP binding"/>
    <property type="evidence" value="ECO:0007669"/>
    <property type="project" value="InterPro"/>
</dbReference>
<dbReference type="RefSeq" id="XP_018737795.1">
    <property type="nucleotide sequence ID" value="XM_018879925.1"/>
</dbReference>
<dbReference type="Pfam" id="PF00743">
    <property type="entry name" value="FMO-like"/>
    <property type="match status" value="1"/>
</dbReference>
<dbReference type="Gene3D" id="3.50.50.60">
    <property type="entry name" value="FAD/NAD(P)-binding domain"/>
    <property type="match status" value="3"/>
</dbReference>
<dbReference type="GeneID" id="30034912"/>
<dbReference type="GO" id="GO:0004499">
    <property type="term" value="F:N,N-dimethylaniline monooxygenase activity"/>
    <property type="evidence" value="ECO:0007669"/>
    <property type="project" value="InterPro"/>
</dbReference>
<gene>
    <name evidence="5" type="ORF">AWJ20_2945</name>
</gene>
<dbReference type="GO" id="GO:0050660">
    <property type="term" value="F:flavin adenine dinucleotide binding"/>
    <property type="evidence" value="ECO:0007669"/>
    <property type="project" value="InterPro"/>
</dbReference>
<sequence>MSERRSKVLIIGAGYGGIATAIRLLDSVKTTDFHIYDKESTFGGTWWVNKYPGCAVDIPAFFYSISSDQITEWSKLFPPQEEIIKYVHTIVKKRGLNNYATFEATVQKLDWDIENEEWVATIKLKDGSVVIHRATVVVSARGGLADPSYPSIPGLEVDRETRVFKGDYAHSAKYDTNIVTEGKDVIIIGNGCSAAQIIPAIADEAKSVSQFARSSHWLMPQPKASPKVIKWIIEHIIGYKLARFLAFFALELQFPMFQTKGFLTSIVRGLSTRLSKKHVFKTAPKKYHDMLIPDFKIGCKRRIFDDGYLQSLNNENVLLTKDPIVSVTEDSVVTKSGERYHADVIIAATGFDIKRSAGNVDVYGINKKEDMKQYWDRTGLSAYSTAQVPGYPNFFIVGGPNHATGHTSVILQIENILTYVEKVGRYVFNGTASSVDVKATAYEEWKDELAEASKNSVIIAGGCSSWYVEDGRNIAFYPWSQITYWYRSTFPKFQDQTYHWTGKNQFIVERQRKLFALGSLAAVASAIAYRFT</sequence>
<dbReference type="PANTHER" id="PTHR42877:SF5">
    <property type="entry name" value="L-ORNITHINE N(5)-MONOOXYGENASE-RELATED"/>
    <property type="match status" value="1"/>
</dbReference>
<dbReference type="OrthoDB" id="74360at2759"/>
<evidence type="ECO:0000313" key="5">
    <source>
        <dbReference type="EMBL" id="ANB15318.1"/>
    </source>
</evidence>
<dbReference type="InterPro" id="IPR051209">
    <property type="entry name" value="FAD-bind_Monooxygenase_sf"/>
</dbReference>
<dbReference type="KEGG" id="slb:AWJ20_2945"/>
<evidence type="ECO:0000256" key="1">
    <source>
        <dbReference type="ARBA" id="ARBA00010139"/>
    </source>
</evidence>
<dbReference type="AlphaFoldDB" id="A0A167FHW6"/>